<feature type="binding site" evidence="8">
    <location>
        <position position="432"/>
    </location>
    <ligand>
        <name>(6S)-5-formyl-5,6,7,8-tetrahydrofolate</name>
        <dbReference type="ChEBI" id="CHEBI:57457"/>
    </ligand>
</feature>
<dbReference type="Proteomes" id="UP000273982">
    <property type="component" value="Chromosome"/>
</dbReference>
<dbReference type="NCBIfam" id="NF003661">
    <property type="entry name" value="PRK05291.1-3"/>
    <property type="match status" value="1"/>
</dbReference>
<dbReference type="FunFam" id="3.30.1360.120:FF:000007">
    <property type="entry name" value="tRNA modification GTPase GTPBP3, mitochondrial"/>
    <property type="match status" value="1"/>
</dbReference>
<dbReference type="RefSeq" id="WP_124739492.1">
    <property type="nucleotide sequence ID" value="NZ_CP034086.1"/>
</dbReference>
<evidence type="ECO:0000259" key="9">
    <source>
        <dbReference type="PROSITE" id="PS51709"/>
    </source>
</evidence>
<comment type="caution">
    <text evidence="8">Lacks conserved residue(s) required for the propagation of feature annotation.</text>
</comment>
<evidence type="ECO:0000313" key="10">
    <source>
        <dbReference type="EMBL" id="AZG77856.1"/>
    </source>
</evidence>
<dbReference type="EMBL" id="CP034086">
    <property type="protein sequence ID" value="AZG77856.1"/>
    <property type="molecule type" value="Genomic_DNA"/>
</dbReference>
<evidence type="ECO:0000256" key="5">
    <source>
        <dbReference type="ARBA" id="ARBA00022842"/>
    </source>
</evidence>
<evidence type="ECO:0000256" key="8">
    <source>
        <dbReference type="HAMAP-Rule" id="MF_00379"/>
    </source>
</evidence>
<comment type="similarity">
    <text evidence="1 8">Belongs to the TRAFAC class TrmE-Era-EngA-EngB-Septin-like GTPase superfamily. TrmE GTPase family.</text>
</comment>
<dbReference type="PANTHER" id="PTHR42714:SF2">
    <property type="entry name" value="TRNA MODIFICATION GTPASE GTPBP3, MITOCHONDRIAL"/>
    <property type="match status" value="1"/>
</dbReference>
<keyword evidence="8" id="KW-0479">Metal-binding</keyword>
<comment type="subcellular location">
    <subcellularLocation>
        <location evidence="8">Cytoplasm</location>
    </subcellularLocation>
</comment>
<dbReference type="GO" id="GO:0030488">
    <property type="term" value="P:tRNA methylation"/>
    <property type="evidence" value="ECO:0007669"/>
    <property type="project" value="TreeGrafter"/>
</dbReference>
<keyword evidence="2 8" id="KW-0819">tRNA processing</keyword>
<dbReference type="Pfam" id="PF01926">
    <property type="entry name" value="MMR_HSR1"/>
    <property type="match status" value="1"/>
</dbReference>
<keyword evidence="4 8" id="KW-0378">Hydrolase</keyword>
<dbReference type="InterPro" id="IPR004520">
    <property type="entry name" value="GTPase_MnmE"/>
</dbReference>
<dbReference type="GO" id="GO:0003924">
    <property type="term" value="F:GTPase activity"/>
    <property type="evidence" value="ECO:0007669"/>
    <property type="project" value="UniProtKB-UniRule"/>
</dbReference>
<dbReference type="InterPro" id="IPR027417">
    <property type="entry name" value="P-loop_NTPase"/>
</dbReference>
<dbReference type="HAMAP" id="MF_00379">
    <property type="entry name" value="GTPase_MnmE"/>
    <property type="match status" value="1"/>
</dbReference>
<dbReference type="InterPro" id="IPR018948">
    <property type="entry name" value="GTP-bd_TrmE_N"/>
</dbReference>
<dbReference type="AlphaFoldDB" id="A0A3G8M7I4"/>
<feature type="binding site" evidence="8">
    <location>
        <begin position="247"/>
        <end position="253"/>
    </location>
    <ligand>
        <name>GTP</name>
        <dbReference type="ChEBI" id="CHEBI:37565"/>
    </ligand>
</feature>
<dbReference type="Gene3D" id="3.40.50.300">
    <property type="entry name" value="P-loop containing nucleotide triphosphate hydrolases"/>
    <property type="match status" value="1"/>
</dbReference>
<dbReference type="GO" id="GO:0046872">
    <property type="term" value="F:metal ion binding"/>
    <property type="evidence" value="ECO:0007669"/>
    <property type="project" value="UniProtKB-KW"/>
</dbReference>
<keyword evidence="7 8" id="KW-0342">GTP-binding</keyword>
<dbReference type="EC" id="3.6.-.-" evidence="8"/>
<dbReference type="SUPFAM" id="SSF52540">
    <property type="entry name" value="P-loop containing nucleoside triphosphate hydrolases"/>
    <property type="match status" value="1"/>
</dbReference>
<keyword evidence="8" id="KW-0963">Cytoplasm</keyword>
<name>A0A3G8M7I4_9HYPH</name>
<dbReference type="InterPro" id="IPR006073">
    <property type="entry name" value="GTP-bd"/>
</dbReference>
<protein>
    <recommendedName>
        <fullName evidence="8">tRNA modification GTPase MnmE</fullName>
        <ecNumber evidence="8">3.6.-.-</ecNumber>
    </recommendedName>
</protein>
<sequence length="432" mass="45258">MTADDTIFALGTGAGRAAIAVIRISGPGAGEAVEALAGKLPAPRQASFAVLRDPQTGEMLDRGIALFFPGPASSTGEDYAELQLHGGRAVVEGALAALHRLPGVRPAEPGEFARRSFANGKLDLSQAEALADLVDAQTEAQRRQALRVAGGALRRKVEGWRTALVESLALVEAELDFSDEADVGVFSSARLGALLSPLAEDMRAALRLAPASERMRDGFVVMILGRPNVGKSTLINALTRRDLVIVSPIPGTTRDMIEAHLDIGGLPVTLIDTAGLREAADAIERIGVDRTLARVETADLALWLSDSAEAPPAHDVETIRVATKTDLAPAPQGAIGVCALSGEGLETLAAAIEARARARLGDGASSLIVRERHRRALEQAVESIDIVLAGGEALELQAEELRRASAALGRIVGAVDVEEILDAVFSRFCIGK</sequence>
<feature type="binding site" evidence="8">
    <location>
        <position position="232"/>
    </location>
    <ligand>
        <name>Mg(2+)</name>
        <dbReference type="ChEBI" id="CHEBI:18420"/>
    </ligand>
</feature>
<feature type="binding site" evidence="8">
    <location>
        <position position="252"/>
    </location>
    <ligand>
        <name>K(+)</name>
        <dbReference type="ChEBI" id="CHEBI:29103"/>
    </ligand>
</feature>
<feature type="binding site" evidence="8">
    <location>
        <begin position="272"/>
        <end position="275"/>
    </location>
    <ligand>
        <name>GTP</name>
        <dbReference type="ChEBI" id="CHEBI:37565"/>
    </ligand>
</feature>
<accession>A0A3G8M7I4</accession>
<dbReference type="KEGG" id="mros:EHO51_14575"/>
<dbReference type="CDD" id="cd04164">
    <property type="entry name" value="trmE"/>
    <property type="match status" value="1"/>
</dbReference>
<reference evidence="10 11" key="1">
    <citation type="submission" date="2018-11" db="EMBL/GenBank/DDBJ databases">
        <title>Genome squencing of methanotrophic bacteria isolated from alkaline groundwater in Korea.</title>
        <authorList>
            <person name="Nguyen L.N."/>
        </authorList>
    </citation>
    <scope>NUCLEOTIDE SEQUENCE [LARGE SCALE GENOMIC DNA]</scope>
    <source>
        <strain evidence="10 11">GW6</strain>
    </source>
</reference>
<proteinExistence type="inferred from homology"/>
<keyword evidence="6 8" id="KW-0630">Potassium</keyword>
<keyword evidence="5 8" id="KW-0460">Magnesium</keyword>
<dbReference type="Gene3D" id="1.20.120.430">
    <property type="entry name" value="tRNA modification GTPase MnmE domain 2"/>
    <property type="match status" value="1"/>
</dbReference>
<comment type="subunit">
    <text evidence="8">Homodimer. Heterotetramer of two MnmE and two MnmG subunits.</text>
</comment>
<dbReference type="Pfam" id="PF12631">
    <property type="entry name" value="MnmE_helical"/>
    <property type="match status" value="1"/>
</dbReference>
<feature type="binding site" evidence="8">
    <location>
        <position position="81"/>
    </location>
    <ligand>
        <name>(6S)-5-formyl-5,6,7,8-tetrahydrofolate</name>
        <dbReference type="ChEBI" id="CHEBI:57457"/>
    </ligand>
</feature>
<dbReference type="PANTHER" id="PTHR42714">
    <property type="entry name" value="TRNA MODIFICATION GTPASE GTPBP3"/>
    <property type="match status" value="1"/>
</dbReference>
<evidence type="ECO:0000256" key="4">
    <source>
        <dbReference type="ARBA" id="ARBA00022801"/>
    </source>
</evidence>
<comment type="cofactor">
    <cofactor evidence="8">
        <name>K(+)</name>
        <dbReference type="ChEBI" id="CHEBI:29103"/>
    </cofactor>
    <text evidence="8">Binds 1 potassium ion per subunit.</text>
</comment>
<evidence type="ECO:0000256" key="3">
    <source>
        <dbReference type="ARBA" id="ARBA00022741"/>
    </source>
</evidence>
<feature type="binding site" evidence="8">
    <location>
        <position position="121"/>
    </location>
    <ligand>
        <name>(6S)-5-formyl-5,6,7,8-tetrahydrofolate</name>
        <dbReference type="ChEBI" id="CHEBI:57457"/>
    </ligand>
</feature>
<dbReference type="GO" id="GO:0002098">
    <property type="term" value="P:tRNA wobble uridine modification"/>
    <property type="evidence" value="ECO:0007669"/>
    <property type="project" value="TreeGrafter"/>
</dbReference>
<dbReference type="InterPro" id="IPR031168">
    <property type="entry name" value="G_TrmE"/>
</dbReference>
<evidence type="ECO:0000256" key="7">
    <source>
        <dbReference type="ARBA" id="ARBA00023134"/>
    </source>
</evidence>
<dbReference type="GO" id="GO:0005525">
    <property type="term" value="F:GTP binding"/>
    <property type="evidence" value="ECO:0007669"/>
    <property type="project" value="UniProtKB-UniRule"/>
</dbReference>
<feature type="binding site" evidence="8">
    <location>
        <position position="249"/>
    </location>
    <ligand>
        <name>K(+)</name>
        <dbReference type="ChEBI" id="CHEBI:29103"/>
    </ligand>
</feature>
<dbReference type="InterPro" id="IPR027368">
    <property type="entry name" value="MnmE_dom2"/>
</dbReference>
<dbReference type="PROSITE" id="PS51709">
    <property type="entry name" value="G_TRME"/>
    <property type="match status" value="1"/>
</dbReference>
<evidence type="ECO:0000256" key="2">
    <source>
        <dbReference type="ARBA" id="ARBA00022694"/>
    </source>
</evidence>
<dbReference type="InterPro" id="IPR027266">
    <property type="entry name" value="TrmE/GcvT-like"/>
</dbReference>
<dbReference type="PRINTS" id="PR00326">
    <property type="entry name" value="GTP1OBG"/>
</dbReference>
<evidence type="ECO:0000313" key="11">
    <source>
        <dbReference type="Proteomes" id="UP000273982"/>
    </source>
</evidence>
<evidence type="ECO:0000256" key="1">
    <source>
        <dbReference type="ARBA" id="ARBA00011043"/>
    </source>
</evidence>
<gene>
    <name evidence="8 10" type="primary">mnmE</name>
    <name evidence="8" type="synonym">trmE</name>
    <name evidence="10" type="ORF">EHO51_14575</name>
</gene>
<dbReference type="Pfam" id="PF10396">
    <property type="entry name" value="TrmE_N"/>
    <property type="match status" value="1"/>
</dbReference>
<feature type="binding site" evidence="8">
    <location>
        <position position="253"/>
    </location>
    <ligand>
        <name>Mg(2+)</name>
        <dbReference type="ChEBI" id="CHEBI:18420"/>
    </ligand>
</feature>
<evidence type="ECO:0000256" key="6">
    <source>
        <dbReference type="ARBA" id="ARBA00022958"/>
    </source>
</evidence>
<dbReference type="NCBIfam" id="TIGR00231">
    <property type="entry name" value="small_GTP"/>
    <property type="match status" value="1"/>
</dbReference>
<dbReference type="InterPro" id="IPR005225">
    <property type="entry name" value="Small_GTP-bd"/>
</dbReference>
<comment type="function">
    <text evidence="8">Exhibits a very high intrinsic GTPase hydrolysis rate. Involved in the addition of a carboxymethylaminomethyl (cmnm) group at the wobble position (U34) of certain tRNAs, forming tRNA-cmnm(5)s(2)U34.</text>
</comment>
<organism evidence="10 11">
    <name type="scientific">Methylocystis rosea</name>
    <dbReference type="NCBI Taxonomy" id="173366"/>
    <lineage>
        <taxon>Bacteria</taxon>
        <taxon>Pseudomonadati</taxon>
        <taxon>Pseudomonadota</taxon>
        <taxon>Alphaproteobacteria</taxon>
        <taxon>Hyphomicrobiales</taxon>
        <taxon>Methylocystaceae</taxon>
        <taxon>Methylocystis</taxon>
    </lineage>
</organism>
<feature type="domain" description="TrmE-type G" evidence="9">
    <location>
        <begin position="218"/>
        <end position="357"/>
    </location>
</feature>
<feature type="binding site" evidence="8">
    <location>
        <begin position="228"/>
        <end position="233"/>
    </location>
    <ligand>
        <name>GTP</name>
        <dbReference type="ChEBI" id="CHEBI:37565"/>
    </ligand>
</feature>
<dbReference type="InterPro" id="IPR025867">
    <property type="entry name" value="MnmE_helical"/>
</dbReference>
<dbReference type="CDD" id="cd14858">
    <property type="entry name" value="TrmE_N"/>
    <property type="match status" value="1"/>
</dbReference>
<feature type="binding site" evidence="8">
    <location>
        <position position="228"/>
    </location>
    <ligand>
        <name>K(+)</name>
        <dbReference type="ChEBI" id="CHEBI:29103"/>
    </ligand>
</feature>
<keyword evidence="3 8" id="KW-0547">Nucleotide-binding</keyword>
<feature type="binding site" evidence="8">
    <location>
        <position position="23"/>
    </location>
    <ligand>
        <name>(6S)-5-formyl-5,6,7,8-tetrahydrofolate</name>
        <dbReference type="ChEBI" id="CHEBI:57457"/>
    </ligand>
</feature>
<dbReference type="GO" id="GO:0005737">
    <property type="term" value="C:cytoplasm"/>
    <property type="evidence" value="ECO:0007669"/>
    <property type="project" value="UniProtKB-SubCell"/>
</dbReference>
<dbReference type="Gene3D" id="3.30.1360.120">
    <property type="entry name" value="Probable tRNA modification gtpase trme, domain 1"/>
    <property type="match status" value="1"/>
</dbReference>
<feature type="binding site" evidence="8">
    <location>
        <position position="247"/>
    </location>
    <ligand>
        <name>K(+)</name>
        <dbReference type="ChEBI" id="CHEBI:29103"/>
    </ligand>
</feature>